<gene>
    <name evidence="1" type="ORF">J5X75_29430</name>
</gene>
<dbReference type="EMBL" id="JAGFNS010000022">
    <property type="protein sequence ID" value="MBO3741637.1"/>
    <property type="molecule type" value="Genomic_DNA"/>
</dbReference>
<organism evidence="1 2">
    <name type="scientific">Actinoplanes flavus</name>
    <dbReference type="NCBI Taxonomy" id="2820290"/>
    <lineage>
        <taxon>Bacteria</taxon>
        <taxon>Bacillati</taxon>
        <taxon>Actinomycetota</taxon>
        <taxon>Actinomycetes</taxon>
        <taxon>Micromonosporales</taxon>
        <taxon>Micromonosporaceae</taxon>
        <taxon>Actinoplanes</taxon>
    </lineage>
</organism>
<reference evidence="1 2" key="1">
    <citation type="submission" date="2021-03" db="EMBL/GenBank/DDBJ databases">
        <title>Actinoplanes flavus sp. nov., a novel actinomycete isolated from Coconut Palm rhizosphere soil.</title>
        <authorList>
            <person name="Luo X."/>
        </authorList>
    </citation>
    <scope>NUCLEOTIDE SEQUENCE [LARGE SCALE GENOMIC DNA]</scope>
    <source>
        <strain evidence="1 2">NEAU-H7</strain>
    </source>
</reference>
<name>A0ABS3USV7_9ACTN</name>
<protein>
    <recommendedName>
        <fullName evidence="3">ATP-grasp domain-containing protein</fullName>
    </recommendedName>
</protein>
<accession>A0ABS3USV7</accession>
<dbReference type="Proteomes" id="UP000679690">
    <property type="component" value="Unassembled WGS sequence"/>
</dbReference>
<dbReference type="RefSeq" id="WP_208470780.1">
    <property type="nucleotide sequence ID" value="NZ_JAGFNS010000022.1"/>
</dbReference>
<sequence length="446" mass="48189">MFDQVTAVLRRRLASENVIVFCSQHEEVPAWQRLLETAGVNSALVLAFDGPQLSPLLAHPSHREAGELVAARHRLLGTLSGRSPLAQMVDGFDPARRAVLLVTDPLDPRDVGERRLFAAKHPSWSLVEHKSVVDTLWDVMGVDRAESMVVDRPGTLLKQDSLATSGIVASWQRLGEAPAAGGSGIRTALTEINDGRFRIRIMPHLTGRPCRLHGLTSKDTTAVFPPLELLVPQRKEDGSFLCAGSIPLPAPEQAPLAALTRQLGDQLRAFLAYRGGFSVDGILTPDGFRPTDLNTRVTSALESLPATVRVAVHACALAARADLIDLPGPALGRYVAHAFRETGELLIRAPFPDNDRLVREPVRWFGAVLVSAGHAEPHGVLDIGPGARGAVLTARMRRADLPDGVDLQAVTIAVFEAADRLLGARYGPLMAPDGVDPHQADQHRRR</sequence>
<evidence type="ECO:0000313" key="2">
    <source>
        <dbReference type="Proteomes" id="UP000679690"/>
    </source>
</evidence>
<evidence type="ECO:0008006" key="3">
    <source>
        <dbReference type="Google" id="ProtNLM"/>
    </source>
</evidence>
<comment type="caution">
    <text evidence="1">The sequence shown here is derived from an EMBL/GenBank/DDBJ whole genome shotgun (WGS) entry which is preliminary data.</text>
</comment>
<keyword evidence="2" id="KW-1185">Reference proteome</keyword>
<proteinExistence type="predicted"/>
<evidence type="ECO:0000313" key="1">
    <source>
        <dbReference type="EMBL" id="MBO3741637.1"/>
    </source>
</evidence>